<evidence type="ECO:0000313" key="6">
    <source>
        <dbReference type="EMBL" id="CRH07204.1"/>
    </source>
</evidence>
<proteinExistence type="predicted"/>
<comment type="catalytic activity">
    <reaction evidence="3">
        <text>[protein]-L-glutamate 5-O-methyl ester + H2O = L-glutamyl-[protein] + methanol + H(+)</text>
        <dbReference type="Rhea" id="RHEA:23236"/>
        <dbReference type="Rhea" id="RHEA-COMP:10208"/>
        <dbReference type="Rhea" id="RHEA-COMP:10311"/>
        <dbReference type="ChEBI" id="CHEBI:15377"/>
        <dbReference type="ChEBI" id="CHEBI:15378"/>
        <dbReference type="ChEBI" id="CHEBI:17790"/>
        <dbReference type="ChEBI" id="CHEBI:29973"/>
        <dbReference type="ChEBI" id="CHEBI:82795"/>
        <dbReference type="EC" id="3.1.1.61"/>
    </reaction>
</comment>
<dbReference type="PROSITE" id="PS50122">
    <property type="entry name" value="CHEB"/>
    <property type="match status" value="1"/>
</dbReference>
<evidence type="ECO:0000256" key="1">
    <source>
        <dbReference type="ARBA" id="ARBA00022801"/>
    </source>
</evidence>
<evidence type="ECO:0000256" key="3">
    <source>
        <dbReference type="ARBA" id="ARBA00048267"/>
    </source>
</evidence>
<dbReference type="InterPro" id="IPR035909">
    <property type="entry name" value="CheB_C"/>
</dbReference>
<feature type="active site" evidence="4">
    <location>
        <position position="12"/>
    </location>
</feature>
<dbReference type="GO" id="GO:0008984">
    <property type="term" value="F:protein-glutamate methylesterase activity"/>
    <property type="evidence" value="ECO:0007669"/>
    <property type="project" value="UniProtKB-EC"/>
</dbReference>
<protein>
    <recommendedName>
        <fullName evidence="2">protein-glutamate methylesterase</fullName>
        <ecNumber evidence="2">3.1.1.61</ecNumber>
    </recommendedName>
</protein>
<dbReference type="PANTHER" id="PTHR42872:SF6">
    <property type="entry name" value="PROTEIN-GLUTAMATE METHYLESTERASE_PROTEIN-GLUTAMINE GLUTAMINASE"/>
    <property type="match status" value="1"/>
</dbReference>
<dbReference type="Pfam" id="PF01339">
    <property type="entry name" value="CheB_methylest"/>
    <property type="match status" value="1"/>
</dbReference>
<dbReference type="GO" id="GO:0005737">
    <property type="term" value="C:cytoplasm"/>
    <property type="evidence" value="ECO:0007669"/>
    <property type="project" value="InterPro"/>
</dbReference>
<keyword evidence="1 4" id="KW-0378">Hydrolase</keyword>
<gene>
    <name evidence="6" type="primary">cheB2</name>
    <name evidence="6" type="ORF">MAGMO_3060</name>
</gene>
<feature type="active site" evidence="4">
    <location>
        <position position="132"/>
    </location>
</feature>
<dbReference type="Gene3D" id="3.40.50.180">
    <property type="entry name" value="Methylesterase CheB, C-terminal domain"/>
    <property type="match status" value="1"/>
</dbReference>
<feature type="active site" evidence="4">
    <location>
        <position position="39"/>
    </location>
</feature>
<keyword evidence="4" id="KW-0145">Chemotaxis</keyword>
<dbReference type="EMBL" id="LO017727">
    <property type="protein sequence ID" value="CRH07204.1"/>
    <property type="molecule type" value="Genomic_DNA"/>
</dbReference>
<reference evidence="6" key="1">
    <citation type="submission" date="2015-04" db="EMBL/GenBank/DDBJ databases">
        <authorList>
            <person name="Syromyatnikov M.Y."/>
            <person name="Popov V.N."/>
        </authorList>
    </citation>
    <scope>NUCLEOTIDE SEQUENCE</scope>
    <source>
        <strain evidence="6">MO-1</strain>
    </source>
</reference>
<dbReference type="CDD" id="cd16433">
    <property type="entry name" value="CheB"/>
    <property type="match status" value="1"/>
</dbReference>
<evidence type="ECO:0000259" key="5">
    <source>
        <dbReference type="PROSITE" id="PS50122"/>
    </source>
</evidence>
<feature type="domain" description="CheB-type methylesterase" evidence="5">
    <location>
        <begin position="1"/>
        <end position="187"/>
    </location>
</feature>
<dbReference type="GO" id="GO:0006935">
    <property type="term" value="P:chemotaxis"/>
    <property type="evidence" value="ECO:0007669"/>
    <property type="project" value="UniProtKB-UniRule"/>
</dbReference>
<evidence type="ECO:0000256" key="2">
    <source>
        <dbReference type="ARBA" id="ARBA00039140"/>
    </source>
</evidence>
<evidence type="ECO:0000256" key="4">
    <source>
        <dbReference type="PROSITE-ProRule" id="PRU00050"/>
    </source>
</evidence>
<dbReference type="AlphaFoldDB" id="A0A1S7LM42"/>
<dbReference type="SUPFAM" id="SSF52738">
    <property type="entry name" value="Methylesterase CheB, C-terminal domain"/>
    <property type="match status" value="1"/>
</dbReference>
<name>A0A1S7LM42_MAGMO</name>
<sequence>MNSYRAIVIGCSAGGLDALERLLCPLPAEYPLPIMVVMHCSPHVEHQFHTLLNQQCQLTAVLAREKARLTPGKVFIAPPDYHLLVERSGDLSLSVDEKVHWARPSIDVLFDSAADAFGPELLAILLTGANTDGVEGLSRVIHHGGETIVQNPATAEVSYMPQAAVDAGVAQTVLDLDQLSLFLTSLT</sequence>
<dbReference type="PANTHER" id="PTHR42872">
    <property type="entry name" value="PROTEIN-GLUTAMATE METHYLESTERASE/PROTEIN-GLUTAMINE GLUTAMINASE"/>
    <property type="match status" value="1"/>
</dbReference>
<dbReference type="GO" id="GO:0000156">
    <property type="term" value="F:phosphorelay response regulator activity"/>
    <property type="evidence" value="ECO:0007669"/>
    <property type="project" value="InterPro"/>
</dbReference>
<accession>A0A1S7LM42</accession>
<dbReference type="InterPro" id="IPR000673">
    <property type="entry name" value="Sig_transdc_resp-reg_Me-estase"/>
</dbReference>
<dbReference type="EC" id="3.1.1.61" evidence="2"/>
<organism evidence="6">
    <name type="scientific">Magnetococcus massalia (strain MO-1)</name>
    <dbReference type="NCBI Taxonomy" id="451514"/>
    <lineage>
        <taxon>Bacteria</taxon>
        <taxon>Pseudomonadati</taxon>
        <taxon>Pseudomonadota</taxon>
        <taxon>Magnetococcia</taxon>
        <taxon>Magnetococcales</taxon>
        <taxon>Magnetococcaceae</taxon>
        <taxon>Magnetococcus</taxon>
    </lineage>
</organism>